<reference evidence="2" key="1">
    <citation type="journal article" date="2022" name="Arch. Microbiol.">
        <title>Pseudodesulfovibrio sediminis sp. nov., a mesophilic and neutrophilic sulfate-reducing bacterium isolated from sediment of a brackish lake.</title>
        <authorList>
            <person name="Takahashi A."/>
            <person name="Kojima H."/>
            <person name="Watanabe M."/>
            <person name="Fukui M."/>
        </authorList>
    </citation>
    <scope>NUCLEOTIDE SEQUENCE</scope>
    <source>
        <strain evidence="2">SF6</strain>
    </source>
</reference>
<organism evidence="2 3">
    <name type="scientific">Pseudodesulfovibrio sediminis</name>
    <dbReference type="NCBI Taxonomy" id="2810563"/>
    <lineage>
        <taxon>Bacteria</taxon>
        <taxon>Pseudomonadati</taxon>
        <taxon>Thermodesulfobacteriota</taxon>
        <taxon>Desulfovibrionia</taxon>
        <taxon>Desulfovibrionales</taxon>
        <taxon>Desulfovibrionaceae</taxon>
    </lineage>
</organism>
<evidence type="ECO:0000313" key="3">
    <source>
        <dbReference type="Proteomes" id="UP001053296"/>
    </source>
</evidence>
<dbReference type="SUPFAM" id="SSF53901">
    <property type="entry name" value="Thiolase-like"/>
    <property type="match status" value="1"/>
</dbReference>
<sequence>MKMSLLGMGLSTQLGGIAELRAVINDQLPRSSEARPANTEDLINYLPPRKLRRIDHFTRMGLLAAHRTLEDANQLAPLPDDMGIIISSGYGPSETTFDFLDSIIDDGAHLASPLSFSHSVHNIPAGVLSMMLGRPCPQTTICQLNEPVIAGLRTAALWLMEQRVTTVLFGAMDESTQLLIENGERLAQERGHPARQVGEGCAFFLLTKAAPSTIQVELNTAEPMAQDAFSMAPLWGDIPVVAAFDMVAATLLVRNGAPATLCRDGSATIRVSKA</sequence>
<dbReference type="RefSeq" id="WP_229596420.1">
    <property type="nucleotide sequence ID" value="NZ_AP024485.1"/>
</dbReference>
<dbReference type="Gene3D" id="3.40.47.10">
    <property type="match status" value="1"/>
</dbReference>
<dbReference type="InterPro" id="IPR014030">
    <property type="entry name" value="Ketoacyl_synth_N"/>
</dbReference>
<dbReference type="Pfam" id="PF13723">
    <property type="entry name" value="Ketoacyl-synt_2"/>
    <property type="match status" value="1"/>
</dbReference>
<dbReference type="InterPro" id="IPR016039">
    <property type="entry name" value="Thiolase-like"/>
</dbReference>
<accession>A0ABM7P6A2</accession>
<evidence type="ECO:0000259" key="1">
    <source>
        <dbReference type="Pfam" id="PF13723"/>
    </source>
</evidence>
<evidence type="ECO:0000313" key="2">
    <source>
        <dbReference type="EMBL" id="BCS88452.1"/>
    </source>
</evidence>
<proteinExistence type="predicted"/>
<feature type="domain" description="Beta-ketoacyl synthase-like N-terminal" evidence="1">
    <location>
        <begin position="36"/>
        <end position="175"/>
    </location>
</feature>
<dbReference type="EMBL" id="AP024485">
    <property type="protein sequence ID" value="BCS88452.1"/>
    <property type="molecule type" value="Genomic_DNA"/>
</dbReference>
<keyword evidence="3" id="KW-1185">Reference proteome</keyword>
<protein>
    <recommendedName>
        <fullName evidence="1">Beta-ketoacyl synthase-like N-terminal domain-containing protein</fullName>
    </recommendedName>
</protein>
<gene>
    <name evidence="2" type="ORF">PSDVSF_16940</name>
</gene>
<dbReference type="Proteomes" id="UP001053296">
    <property type="component" value="Chromosome"/>
</dbReference>
<name>A0ABM7P6A2_9BACT</name>